<dbReference type="InterPro" id="IPR006016">
    <property type="entry name" value="UspA"/>
</dbReference>
<evidence type="ECO:0000313" key="4">
    <source>
        <dbReference type="Proteomes" id="UP001060919"/>
    </source>
</evidence>
<evidence type="ECO:0000259" key="2">
    <source>
        <dbReference type="Pfam" id="PF00582"/>
    </source>
</evidence>
<dbReference type="Proteomes" id="UP001060919">
    <property type="component" value="Chromosome"/>
</dbReference>
<evidence type="ECO:0000256" key="1">
    <source>
        <dbReference type="ARBA" id="ARBA00008791"/>
    </source>
</evidence>
<dbReference type="Pfam" id="PF00582">
    <property type="entry name" value="Usp"/>
    <property type="match status" value="1"/>
</dbReference>
<reference evidence="3" key="1">
    <citation type="submission" date="2022-09" db="EMBL/GenBank/DDBJ databases">
        <title>Aureispira anguillicida sp. nov., isolated from Leptocephalus of Japanese eel Anguilla japonica.</title>
        <authorList>
            <person name="Yuasa K."/>
            <person name="Mekata T."/>
            <person name="Ikunari K."/>
        </authorList>
    </citation>
    <scope>NUCLEOTIDE SEQUENCE</scope>
    <source>
        <strain evidence="3">EL160426</strain>
    </source>
</reference>
<dbReference type="RefSeq" id="WP_264792855.1">
    <property type="nucleotide sequence ID" value="NZ_AP026867.1"/>
</dbReference>
<dbReference type="PRINTS" id="PR01438">
    <property type="entry name" value="UNVRSLSTRESS"/>
</dbReference>
<sequence>MEKILVPFDFSVSSSWGFYYAYELAASIGAQVLVVNMYSPATEATYSLEKLQANAPKRKQEILAHLKAATQRPISSANDTSVTVTYDIDYGLKDDIANYAKRQKVDLIVMGTHGGDKTTSKLWGSNTSLVIKEAHCPVLAIPVGSTFKAAQNIAYATNFDSKDIDSIAQLAVVAAATNSTVHCIHVNLFSETPQLAEGAKFEEQLKANFGDLPVVFNVWSAHTVEDGLEIFCRVNNIDILAMLTHDRSAWDKLFGEKSVTRAMALRTKLPLLAFHE</sequence>
<comment type="similarity">
    <text evidence="1">Belongs to the universal stress protein A family.</text>
</comment>
<dbReference type="PANTHER" id="PTHR46268:SF6">
    <property type="entry name" value="UNIVERSAL STRESS PROTEIN UP12"/>
    <property type="match status" value="1"/>
</dbReference>
<gene>
    <name evidence="3" type="ORF">AsAng_0024200</name>
</gene>
<name>A0A916DS78_9BACT</name>
<proteinExistence type="inferred from homology"/>
<dbReference type="Gene3D" id="3.40.50.12370">
    <property type="match status" value="1"/>
</dbReference>
<feature type="domain" description="UspA" evidence="2">
    <location>
        <begin position="2"/>
        <end position="142"/>
    </location>
</feature>
<dbReference type="KEGG" id="aup:AsAng_0024200"/>
<protein>
    <submittedName>
        <fullName evidence="3">Universal stress protein</fullName>
    </submittedName>
</protein>
<dbReference type="SUPFAM" id="SSF52402">
    <property type="entry name" value="Adenine nucleotide alpha hydrolases-like"/>
    <property type="match status" value="2"/>
</dbReference>
<dbReference type="PANTHER" id="PTHR46268">
    <property type="entry name" value="STRESS RESPONSE PROTEIN NHAX"/>
    <property type="match status" value="1"/>
</dbReference>
<dbReference type="InterPro" id="IPR006015">
    <property type="entry name" value="Universal_stress_UspA"/>
</dbReference>
<dbReference type="EMBL" id="AP026867">
    <property type="protein sequence ID" value="BDS11706.1"/>
    <property type="molecule type" value="Genomic_DNA"/>
</dbReference>
<dbReference type="AlphaFoldDB" id="A0A916DS78"/>
<evidence type="ECO:0000313" key="3">
    <source>
        <dbReference type="EMBL" id="BDS11706.1"/>
    </source>
</evidence>
<dbReference type="CDD" id="cd00293">
    <property type="entry name" value="USP-like"/>
    <property type="match status" value="1"/>
</dbReference>
<organism evidence="3 4">
    <name type="scientific">Aureispira anguillae</name>
    <dbReference type="NCBI Taxonomy" id="2864201"/>
    <lineage>
        <taxon>Bacteria</taxon>
        <taxon>Pseudomonadati</taxon>
        <taxon>Bacteroidota</taxon>
        <taxon>Saprospiria</taxon>
        <taxon>Saprospirales</taxon>
        <taxon>Saprospiraceae</taxon>
        <taxon>Aureispira</taxon>
    </lineage>
</organism>
<keyword evidence="4" id="KW-1185">Reference proteome</keyword>
<accession>A0A916DS78</accession>